<feature type="transmembrane region" description="Helical" evidence="1">
    <location>
        <begin position="136"/>
        <end position="159"/>
    </location>
</feature>
<gene>
    <name evidence="2" type="ORF">J2W95_001300</name>
</gene>
<reference evidence="2 3" key="1">
    <citation type="submission" date="2023-07" db="EMBL/GenBank/DDBJ databases">
        <title>Sorghum-associated microbial communities from plants grown in Nebraska, USA.</title>
        <authorList>
            <person name="Schachtman D."/>
        </authorList>
    </citation>
    <scope>NUCLEOTIDE SEQUENCE [LARGE SCALE GENOMIC DNA]</scope>
    <source>
        <strain evidence="2 3">BE124</strain>
    </source>
</reference>
<name>A0ABU1S372_9FLAO</name>
<evidence type="ECO:0000256" key="1">
    <source>
        <dbReference type="SAM" id="Phobius"/>
    </source>
</evidence>
<proteinExistence type="predicted"/>
<sequence>MNQTQERLHDIEKNGYQIDFANVFNHAFENYKKIALYAGLVLFIFTFLFVILIGTSLVSVIGITAMTRELTPEKLKIENLSESNFLFVGSLSLIVSCLFSPFQAAFLKMAHCGDRDEEFHISDLFSYYKIPYLKEIIISSFLISTISFVQGTLLSYVHLELLGKVITYFISYITLLAIPLIIFGDLKAIEAIKHSILIIFKQPFVILGLIVVAFIGSLVGFIGCCIGVFFTLPFLYSMNYAIYSAIVGIDIQEIE</sequence>
<feature type="transmembrane region" description="Helical" evidence="1">
    <location>
        <begin position="204"/>
        <end position="230"/>
    </location>
</feature>
<protein>
    <submittedName>
        <fullName evidence="2">Magnesium-transporting ATPase (P-type)</fullName>
    </submittedName>
</protein>
<organism evidence="2 3">
    <name type="scientific">Flavobacterium granuli</name>
    <dbReference type="NCBI Taxonomy" id="280093"/>
    <lineage>
        <taxon>Bacteria</taxon>
        <taxon>Pseudomonadati</taxon>
        <taxon>Bacteroidota</taxon>
        <taxon>Flavobacteriia</taxon>
        <taxon>Flavobacteriales</taxon>
        <taxon>Flavobacteriaceae</taxon>
        <taxon>Flavobacterium</taxon>
    </lineage>
</organism>
<comment type="caution">
    <text evidence="2">The sequence shown here is derived from an EMBL/GenBank/DDBJ whole genome shotgun (WGS) entry which is preliminary data.</text>
</comment>
<dbReference type="Proteomes" id="UP001261871">
    <property type="component" value="Unassembled WGS sequence"/>
</dbReference>
<evidence type="ECO:0000313" key="2">
    <source>
        <dbReference type="EMBL" id="MDR6844609.1"/>
    </source>
</evidence>
<evidence type="ECO:0000313" key="3">
    <source>
        <dbReference type="Proteomes" id="UP001261871"/>
    </source>
</evidence>
<keyword evidence="3" id="KW-1185">Reference proteome</keyword>
<accession>A0ABU1S372</accession>
<keyword evidence="1" id="KW-1133">Transmembrane helix</keyword>
<dbReference type="RefSeq" id="WP_310005143.1">
    <property type="nucleotide sequence ID" value="NZ_JAVDTX010000002.1"/>
</dbReference>
<feature type="transmembrane region" description="Helical" evidence="1">
    <location>
        <begin position="85"/>
        <end position="107"/>
    </location>
</feature>
<keyword evidence="1" id="KW-0472">Membrane</keyword>
<keyword evidence="1" id="KW-0812">Transmembrane</keyword>
<feature type="transmembrane region" description="Helical" evidence="1">
    <location>
        <begin position="165"/>
        <end position="183"/>
    </location>
</feature>
<feature type="transmembrane region" description="Helical" evidence="1">
    <location>
        <begin position="34"/>
        <end position="65"/>
    </location>
</feature>
<dbReference type="EMBL" id="JAVDTX010000002">
    <property type="protein sequence ID" value="MDR6844609.1"/>
    <property type="molecule type" value="Genomic_DNA"/>
</dbReference>